<evidence type="ECO:0008006" key="3">
    <source>
        <dbReference type="Google" id="ProtNLM"/>
    </source>
</evidence>
<accession>A0ABY3U682</accession>
<sequence length="249" mass="26112">MSARLLGVLALLVLAGCGVTALLGVSAPASLAGRSNWALATTLPGAADVDPDWGYSLNAPLAYATAPPQPEALDSPWPEPVLSPPHCAPLPDLLVIPGTRVVSVTAESEPRGSAIAVAVPAGAATGFIESPRPDMAFRIWAPADALTAVDRYREWLAGCGSYEVDFTDPRTSAHRHGTISTVIDPDPDVGAEASVTVTRSLTESDTHTRHVGFYAIRGLLLECSTSMGPDRVAELNRLCVRTAERLRAL</sequence>
<organism evidence="1 2">
    <name type="scientific">Mycolicibacillus parakoreensis</name>
    <dbReference type="NCBI Taxonomy" id="1069221"/>
    <lineage>
        <taxon>Bacteria</taxon>
        <taxon>Bacillati</taxon>
        <taxon>Actinomycetota</taxon>
        <taxon>Actinomycetes</taxon>
        <taxon>Mycobacteriales</taxon>
        <taxon>Mycobacteriaceae</taxon>
        <taxon>Mycolicibacillus</taxon>
    </lineage>
</organism>
<dbReference type="Proteomes" id="UP001055200">
    <property type="component" value="Chromosome"/>
</dbReference>
<dbReference type="EMBL" id="CP092365">
    <property type="protein sequence ID" value="ULN53266.1"/>
    <property type="molecule type" value="Genomic_DNA"/>
</dbReference>
<reference evidence="1" key="1">
    <citation type="submission" date="2022-08" db="EMBL/GenBank/DDBJ databases">
        <title>Complete genome sequence of 14 non-tuberculosis mycobacteria type-strains.</title>
        <authorList>
            <person name="Igarashi Y."/>
            <person name="Osugi A."/>
            <person name="Mitarai S."/>
        </authorList>
    </citation>
    <scope>NUCLEOTIDE SEQUENCE</scope>
    <source>
        <strain evidence="1">DSM 45575</strain>
    </source>
</reference>
<proteinExistence type="predicted"/>
<keyword evidence="2" id="KW-1185">Reference proteome</keyword>
<evidence type="ECO:0000313" key="1">
    <source>
        <dbReference type="EMBL" id="ULN53266.1"/>
    </source>
</evidence>
<evidence type="ECO:0000313" key="2">
    <source>
        <dbReference type="Proteomes" id="UP001055200"/>
    </source>
</evidence>
<dbReference type="PROSITE" id="PS51257">
    <property type="entry name" value="PROKAR_LIPOPROTEIN"/>
    <property type="match status" value="1"/>
</dbReference>
<protein>
    <recommendedName>
        <fullName evidence="3">Sensor domain-containing protein</fullName>
    </recommendedName>
</protein>
<name>A0ABY3U682_9MYCO</name>
<dbReference type="RefSeq" id="WP_240171518.1">
    <property type="nucleotide sequence ID" value="NZ_CP092365.1"/>
</dbReference>
<gene>
    <name evidence="1" type="ORF">MIU77_02585</name>
</gene>